<dbReference type="GeneID" id="106167003"/>
<name>A0A1S3ISR9_LINAN</name>
<evidence type="ECO:0000256" key="1">
    <source>
        <dbReference type="SAM" id="SignalP"/>
    </source>
</evidence>
<organism evidence="3 4">
    <name type="scientific">Lingula anatina</name>
    <name type="common">Brachiopod</name>
    <name type="synonym">Lingula unguis</name>
    <dbReference type="NCBI Taxonomy" id="7574"/>
    <lineage>
        <taxon>Eukaryota</taxon>
        <taxon>Metazoa</taxon>
        <taxon>Spiralia</taxon>
        <taxon>Lophotrochozoa</taxon>
        <taxon>Brachiopoda</taxon>
        <taxon>Linguliformea</taxon>
        <taxon>Lingulata</taxon>
        <taxon>Lingulida</taxon>
        <taxon>Linguloidea</taxon>
        <taxon>Lingulidae</taxon>
        <taxon>Lingula</taxon>
    </lineage>
</organism>
<dbReference type="GO" id="GO:0007155">
    <property type="term" value="P:cell adhesion"/>
    <property type="evidence" value="ECO:0007669"/>
    <property type="project" value="InterPro"/>
</dbReference>
<dbReference type="KEGG" id="lak:106167003"/>
<dbReference type="InParanoid" id="A0A1S3ISR9"/>
<dbReference type="Gene3D" id="2.60.40.2080">
    <property type="match status" value="1"/>
</dbReference>
<dbReference type="GO" id="GO:0030246">
    <property type="term" value="F:carbohydrate binding"/>
    <property type="evidence" value="ECO:0007669"/>
    <property type="project" value="InterPro"/>
</dbReference>
<gene>
    <name evidence="4" type="primary">LOC106167003</name>
</gene>
<dbReference type="Pfam" id="PF09458">
    <property type="entry name" value="H_lectin"/>
    <property type="match status" value="1"/>
</dbReference>
<dbReference type="InterPro" id="IPR037221">
    <property type="entry name" value="H-type_lectin_dom_sf"/>
</dbReference>
<feature type="signal peptide" evidence="1">
    <location>
        <begin position="1"/>
        <end position="20"/>
    </location>
</feature>
<dbReference type="RefSeq" id="XP_013401118.1">
    <property type="nucleotide sequence ID" value="XM_013545664.2"/>
</dbReference>
<dbReference type="InterPro" id="IPR019019">
    <property type="entry name" value="H-type_lectin_domain"/>
</dbReference>
<evidence type="ECO:0000313" key="3">
    <source>
        <dbReference type="Proteomes" id="UP000085678"/>
    </source>
</evidence>
<accession>A0A1S3ISR9</accession>
<dbReference type="SUPFAM" id="SSF141086">
    <property type="entry name" value="Agglutinin HPA-like"/>
    <property type="match status" value="1"/>
</dbReference>
<feature type="chain" id="PRO_5010222772" evidence="1">
    <location>
        <begin position="21"/>
        <end position="116"/>
    </location>
</feature>
<evidence type="ECO:0000259" key="2">
    <source>
        <dbReference type="Pfam" id="PF09458"/>
    </source>
</evidence>
<reference evidence="4" key="1">
    <citation type="submission" date="2025-08" db="UniProtKB">
        <authorList>
            <consortium name="RefSeq"/>
        </authorList>
    </citation>
    <scope>IDENTIFICATION</scope>
    <source>
        <tissue evidence="4">Gonads</tissue>
    </source>
</reference>
<evidence type="ECO:0000313" key="4">
    <source>
        <dbReference type="RefSeq" id="XP_013401118.1"/>
    </source>
</evidence>
<keyword evidence="3" id="KW-1185">Reference proteome</keyword>
<sequence>MTKMSSISCLLLLLSLGSYAAGYCQIGTVVSAFCQVGSNCQWVKPVTFDNAFPRKPKVVTAIFGLQSGNWNGGNINIRVHPVLTTITTAGFDIDFGVVPITRGHIYRVRATWTACL</sequence>
<proteinExistence type="predicted"/>
<keyword evidence="1" id="KW-0732">Signal</keyword>
<feature type="domain" description="H-type lectin" evidence="2">
    <location>
        <begin position="44"/>
        <end position="114"/>
    </location>
</feature>
<dbReference type="AlphaFoldDB" id="A0A1S3ISR9"/>
<dbReference type="Proteomes" id="UP000085678">
    <property type="component" value="Unplaced"/>
</dbReference>
<protein>
    <submittedName>
        <fullName evidence="4">Uncharacterized protein LOC106167003</fullName>
    </submittedName>
</protein>